<dbReference type="Proteomes" id="UP000663864">
    <property type="component" value="Unassembled WGS sequence"/>
</dbReference>
<comment type="caution">
    <text evidence="1">The sequence shown here is derived from an EMBL/GenBank/DDBJ whole genome shotgun (WGS) entry which is preliminary data.</text>
</comment>
<evidence type="ECO:0000313" key="1">
    <source>
        <dbReference type="EMBL" id="CAF1072283.1"/>
    </source>
</evidence>
<name>A0A814M288_9BILA</name>
<accession>A0A814M288</accession>
<dbReference type="AlphaFoldDB" id="A0A814M288"/>
<proteinExistence type="predicted"/>
<gene>
    <name evidence="1" type="ORF">ZHD862_LOCUS16137</name>
</gene>
<dbReference type="EMBL" id="CAJNOT010000752">
    <property type="protein sequence ID" value="CAF1072283.1"/>
    <property type="molecule type" value="Genomic_DNA"/>
</dbReference>
<sequence>MMKVTIMIFTIGMAIFLFNIINANPVKRYSNHLFKSRLASLLEENRHASLDDLLEAMEHRASQQKVYSHDEDQRDENDYLQRGVRKMIGLADDPF</sequence>
<reference evidence="1" key="1">
    <citation type="submission" date="2021-02" db="EMBL/GenBank/DDBJ databases">
        <authorList>
            <person name="Nowell W R."/>
        </authorList>
    </citation>
    <scope>NUCLEOTIDE SEQUENCE</scope>
</reference>
<organism evidence="1 2">
    <name type="scientific">Rotaria sordida</name>
    <dbReference type="NCBI Taxonomy" id="392033"/>
    <lineage>
        <taxon>Eukaryota</taxon>
        <taxon>Metazoa</taxon>
        <taxon>Spiralia</taxon>
        <taxon>Gnathifera</taxon>
        <taxon>Rotifera</taxon>
        <taxon>Eurotatoria</taxon>
        <taxon>Bdelloidea</taxon>
        <taxon>Philodinida</taxon>
        <taxon>Philodinidae</taxon>
        <taxon>Rotaria</taxon>
    </lineage>
</organism>
<evidence type="ECO:0000313" key="2">
    <source>
        <dbReference type="Proteomes" id="UP000663864"/>
    </source>
</evidence>
<protein>
    <submittedName>
        <fullName evidence="1">Uncharacterized protein</fullName>
    </submittedName>
</protein>